<keyword evidence="6" id="KW-1185">Reference proteome</keyword>
<feature type="compositionally biased region" description="Low complexity" evidence="3">
    <location>
        <begin position="328"/>
        <end position="339"/>
    </location>
</feature>
<reference evidence="5" key="1">
    <citation type="submission" date="2020-05" db="EMBL/GenBank/DDBJ databases">
        <title>Phylogenomic resolution of chytrid fungi.</title>
        <authorList>
            <person name="Stajich J.E."/>
            <person name="Amses K."/>
            <person name="Simmons R."/>
            <person name="Seto K."/>
            <person name="Myers J."/>
            <person name="Bonds A."/>
            <person name="Quandt C.A."/>
            <person name="Barry K."/>
            <person name="Liu P."/>
            <person name="Grigoriev I."/>
            <person name="Longcore J.E."/>
            <person name="James T.Y."/>
        </authorList>
    </citation>
    <scope>NUCLEOTIDE SEQUENCE</scope>
    <source>
        <strain evidence="5">JEL0318</strain>
    </source>
</reference>
<sequence length="844" mass="94040">MNTQPKNPPYYLRILSDAKQNNIVTFLPSKPARTLAFSSLIHSFYSTENNVTIQSPHSEVAESGNSIRDGLGPRSGRRIGVVVMLTDTPSIQRQAAELKSATDFAIGEYSSFETCALDENFWRNELKSKDVLILSHDMFATVISQSFISLSDDVGVLVIDQVDRYEVEAGAHQDSSGNDLTKLIELHQTSADQRPRIVGLTADPIYDDDVNKYSTWKQHLNCKIITVDGRTRASKDFVIEYNHASAKPIDTLCERFYNHYHDAIRDSESVTDSGVCDGLAEIEYLRAELGNWCAGRLAEYIWTEQQKTGTKRKQPTVLSPSAKRPKTDSPATNSSTSSSDRILHAPQMKEVTALDLTPKVLTLLRILEERFKCWAGGDVNRLRVVVIVRKRTAAHVLTQLMNGVAPARFPVVRAACEFVGPADGSNGHVNANTLVVSVAEFANAPHCELAILFDFRPSDGHTPHSVLALSGKHFRERIIFVEKGNAEAMLSLASYTVNETKQQTDPASDNDYGIIRYRQGQLDETISSVLVDSAHSPLVSRTGTTLLPRNAPAVLNRYIASAYGSDATLDSEVVISPGVDDASIWKDYISARKTQTIDDDPKSKKPDIPSQLAIARLEREKGFKASYAVRIRLPPAGPHLAKEVYGSLRATEKLAREDACFEVCRWLRRIGVLNDHFLPVVKGGERGGSSLVIQQLLRNWGKRNANSEDLEGRTRRERREDVSEVDETLMEYRRRVPRVFRRDGIWERVLGEVGESVPRPIVQVSVQLFVTVLSFGPQLEVFTRGCDPPISAFHDLQRPPLFPEPPSPYTNHYYHFPNPNSFALSTGEPRRTVAVLTTRPVPAK</sequence>
<dbReference type="SUPFAM" id="SSF52540">
    <property type="entry name" value="P-loop containing nucleoside triphosphate hydrolases"/>
    <property type="match status" value="1"/>
</dbReference>
<dbReference type="InterPro" id="IPR005034">
    <property type="entry name" value="Dicer_dimerisation"/>
</dbReference>
<dbReference type="AlphaFoldDB" id="A0AAD5X4P5"/>
<dbReference type="Proteomes" id="UP001212841">
    <property type="component" value="Unassembled WGS sequence"/>
</dbReference>
<evidence type="ECO:0000259" key="4">
    <source>
        <dbReference type="PROSITE" id="PS51327"/>
    </source>
</evidence>
<dbReference type="EMBL" id="JADGJD010000102">
    <property type="protein sequence ID" value="KAJ3054976.1"/>
    <property type="molecule type" value="Genomic_DNA"/>
</dbReference>
<name>A0AAD5X4P5_9FUNG</name>
<dbReference type="Pfam" id="PF03368">
    <property type="entry name" value="Dicer_dimer"/>
    <property type="match status" value="1"/>
</dbReference>
<dbReference type="Gene3D" id="3.40.50.300">
    <property type="entry name" value="P-loop containing nucleotide triphosphate hydrolases"/>
    <property type="match status" value="1"/>
</dbReference>
<feature type="region of interest" description="Disordered" evidence="3">
    <location>
        <begin position="311"/>
        <end position="342"/>
    </location>
</feature>
<evidence type="ECO:0000256" key="3">
    <source>
        <dbReference type="SAM" id="MobiDB-lite"/>
    </source>
</evidence>
<protein>
    <submittedName>
        <fullName evidence="5">Dicer-like protein 1</fullName>
    </submittedName>
</protein>
<dbReference type="PROSITE" id="PS51327">
    <property type="entry name" value="DICER_DSRBF"/>
    <property type="match status" value="1"/>
</dbReference>
<keyword evidence="2" id="KW-0694">RNA-binding</keyword>
<proteinExistence type="predicted"/>
<accession>A0AAD5X4P5</accession>
<organism evidence="5 6">
    <name type="scientific">Rhizophlyctis rosea</name>
    <dbReference type="NCBI Taxonomy" id="64517"/>
    <lineage>
        <taxon>Eukaryota</taxon>
        <taxon>Fungi</taxon>
        <taxon>Fungi incertae sedis</taxon>
        <taxon>Chytridiomycota</taxon>
        <taxon>Chytridiomycota incertae sedis</taxon>
        <taxon>Chytridiomycetes</taxon>
        <taxon>Rhizophlyctidales</taxon>
        <taxon>Rhizophlyctidaceae</taxon>
        <taxon>Rhizophlyctis</taxon>
    </lineage>
</organism>
<feature type="non-terminal residue" evidence="5">
    <location>
        <position position="844"/>
    </location>
</feature>
<dbReference type="InterPro" id="IPR027417">
    <property type="entry name" value="P-loop_NTPase"/>
</dbReference>
<feature type="domain" description="Dicer dsRNA-binding fold" evidence="4">
    <location>
        <begin position="581"/>
        <end position="687"/>
    </location>
</feature>
<dbReference type="PANTHER" id="PTHR14950">
    <property type="entry name" value="DICER-RELATED"/>
    <property type="match status" value="1"/>
</dbReference>
<dbReference type="GO" id="GO:0016891">
    <property type="term" value="F:RNA endonuclease activity producing 5'-phosphomonoesters, hydrolytic mechanism"/>
    <property type="evidence" value="ECO:0007669"/>
    <property type="project" value="InterPro"/>
</dbReference>
<evidence type="ECO:0000256" key="1">
    <source>
        <dbReference type="ARBA" id="ARBA00022801"/>
    </source>
</evidence>
<evidence type="ECO:0000313" key="6">
    <source>
        <dbReference type="Proteomes" id="UP001212841"/>
    </source>
</evidence>
<evidence type="ECO:0000256" key="2">
    <source>
        <dbReference type="PROSITE-ProRule" id="PRU00657"/>
    </source>
</evidence>
<evidence type="ECO:0000313" key="5">
    <source>
        <dbReference type="EMBL" id="KAJ3054976.1"/>
    </source>
</evidence>
<dbReference type="GO" id="GO:0003723">
    <property type="term" value="F:RNA binding"/>
    <property type="evidence" value="ECO:0007669"/>
    <property type="project" value="UniProtKB-UniRule"/>
</dbReference>
<keyword evidence="1" id="KW-0378">Hydrolase</keyword>
<comment type="caution">
    <text evidence="5">The sequence shown here is derived from an EMBL/GenBank/DDBJ whole genome shotgun (WGS) entry which is preliminary data.</text>
</comment>
<dbReference type="InterPro" id="IPR038248">
    <property type="entry name" value="Dicer_dimer_sf"/>
</dbReference>
<gene>
    <name evidence="5" type="primary">DCL1_1</name>
    <name evidence="5" type="ORF">HK097_000201</name>
</gene>
<dbReference type="Gene3D" id="3.30.160.380">
    <property type="entry name" value="Dicer dimerisation domain"/>
    <property type="match status" value="1"/>
</dbReference>